<reference evidence="3" key="1">
    <citation type="submission" date="2021-01" db="EMBL/GenBank/DDBJ databases">
        <title>Ramlibacter sp. strain AW1 16S ribosomal RNA gene Genome sequencing and assembly.</title>
        <authorList>
            <person name="Kang M."/>
        </authorList>
    </citation>
    <scope>NUCLEOTIDE SEQUENCE</scope>
    <source>
        <strain evidence="3">AW1</strain>
    </source>
</reference>
<evidence type="ECO:0000256" key="2">
    <source>
        <dbReference type="SAM" id="MobiDB-lite"/>
    </source>
</evidence>
<dbReference type="Proteomes" id="UP000613011">
    <property type="component" value="Unassembled WGS sequence"/>
</dbReference>
<proteinExistence type="inferred from homology"/>
<evidence type="ECO:0000313" key="4">
    <source>
        <dbReference type="Proteomes" id="UP000613011"/>
    </source>
</evidence>
<feature type="compositionally biased region" description="Basic and acidic residues" evidence="2">
    <location>
        <begin position="8"/>
        <end position="22"/>
    </location>
</feature>
<gene>
    <name evidence="3" type="ORF">JI739_22640</name>
</gene>
<dbReference type="NCBIfam" id="NF003707">
    <property type="entry name" value="PRK05325.1-2"/>
    <property type="match status" value="1"/>
</dbReference>
<dbReference type="Pfam" id="PF04285">
    <property type="entry name" value="DUF444"/>
    <property type="match status" value="1"/>
</dbReference>
<feature type="region of interest" description="Disordered" evidence="2">
    <location>
        <begin position="1"/>
        <end position="31"/>
    </location>
</feature>
<dbReference type="InterPro" id="IPR006698">
    <property type="entry name" value="UPF0229"/>
</dbReference>
<comment type="similarity">
    <text evidence="1">Belongs to the UPF0229 family.</text>
</comment>
<evidence type="ECO:0000256" key="1">
    <source>
        <dbReference type="HAMAP-Rule" id="MF_01232"/>
    </source>
</evidence>
<dbReference type="EMBL" id="JAEQNA010000012">
    <property type="protein sequence ID" value="MBL0423151.1"/>
    <property type="molecule type" value="Genomic_DNA"/>
</dbReference>
<evidence type="ECO:0000313" key="3">
    <source>
        <dbReference type="EMBL" id="MBL0423151.1"/>
    </source>
</evidence>
<dbReference type="PANTHER" id="PTHR30510">
    <property type="entry name" value="UPF0229 PROTEIN YEAH"/>
    <property type="match status" value="1"/>
</dbReference>
<sequence length="438" mass="50357">MSGPNNKPGERNALHQVIDRRLSGKNKSIGNRERFLRRYREQIREAVRKAVGDRSIHNIEEGADISLPKRDVSEPEFRHAPGGNREMVHPGNQEYVRGDRIPRPRGGGGGSGSGEASPDGSGEDDFTFRITREEFMNYFFDDLALPRLIRTQLLADAPEWKSRRAGFVSEGNPTSLHVVRSMRVALGRRIAMGGDARRELRRAEEHMGLLLERPDTPPAEIDRLRAEIEELRKRLGRVPFLDPFDLRFRHRVREPLPTSKAVMFCLMDVSGSMDESRKDLAKRFFILLYLFLSRHYKQTDVVFIRHHTQAAEVQEDEFFHATESGGTVVSSALTLMHQIIRDRYMGSEWNIYGAQASDGDNWQQDSSKCRDLLENKLLPLVRYFAYVQVADEDQNLWEEYTRVRDTHPHFAMQKIVTPSQIFPVFRDLFKKHATGATA</sequence>
<dbReference type="NCBIfam" id="NF003708">
    <property type="entry name" value="PRK05325.1-3"/>
    <property type="match status" value="1"/>
</dbReference>
<accession>A0A936ZT03</accession>
<feature type="region of interest" description="Disordered" evidence="2">
    <location>
        <begin position="66"/>
        <end position="125"/>
    </location>
</feature>
<dbReference type="PANTHER" id="PTHR30510:SF2">
    <property type="entry name" value="UPF0229 PROTEIN YEAH"/>
    <property type="match status" value="1"/>
</dbReference>
<keyword evidence="4" id="KW-1185">Reference proteome</keyword>
<dbReference type="AlphaFoldDB" id="A0A936ZT03"/>
<comment type="caution">
    <text evidence="3">The sequence shown here is derived from an EMBL/GenBank/DDBJ whole genome shotgun (WGS) entry which is preliminary data.</text>
</comment>
<dbReference type="RefSeq" id="WP_201686293.1">
    <property type="nucleotide sequence ID" value="NZ_JAEQNA010000012.1"/>
</dbReference>
<dbReference type="HAMAP" id="MF_01232">
    <property type="entry name" value="UPF0229"/>
    <property type="match status" value="1"/>
</dbReference>
<feature type="compositionally biased region" description="Basic and acidic residues" evidence="2">
    <location>
        <begin position="67"/>
        <end position="79"/>
    </location>
</feature>
<protein>
    <recommendedName>
        <fullName evidence="1">UPF0229 protein JI739_22640</fullName>
    </recommendedName>
</protein>
<organism evidence="3 4">
    <name type="scientific">Ramlibacter aurantiacus</name>
    <dbReference type="NCBI Taxonomy" id="2801330"/>
    <lineage>
        <taxon>Bacteria</taxon>
        <taxon>Pseudomonadati</taxon>
        <taxon>Pseudomonadota</taxon>
        <taxon>Betaproteobacteria</taxon>
        <taxon>Burkholderiales</taxon>
        <taxon>Comamonadaceae</taxon>
        <taxon>Ramlibacter</taxon>
    </lineage>
</organism>
<name>A0A936ZT03_9BURK</name>